<feature type="region of interest" description="Disordered" evidence="1">
    <location>
        <begin position="56"/>
        <end position="109"/>
    </location>
</feature>
<evidence type="ECO:0000313" key="3">
    <source>
        <dbReference type="Proteomes" id="UP001501536"/>
    </source>
</evidence>
<gene>
    <name evidence="2" type="ORF">GCM10022377_09980</name>
</gene>
<feature type="compositionally biased region" description="Basic and acidic residues" evidence="1">
    <location>
        <begin position="66"/>
        <end position="81"/>
    </location>
</feature>
<comment type="caution">
    <text evidence="2">The sequence shown here is derived from an EMBL/GenBank/DDBJ whole genome shotgun (WGS) entry which is preliminary data.</text>
</comment>
<sequence length="109" mass="12643">MPTIEDRRTITQREVEQYLREDRNHSKRAARGIAWEALRDEAVARRHLPSGWADLLHPPANTFTRRHVDGYSDPTHNDVVRHLSAGRTSLPHLQKKRPETSHQEDPRAA</sequence>
<dbReference type="Proteomes" id="UP001501536">
    <property type="component" value="Unassembled WGS sequence"/>
</dbReference>
<proteinExistence type="predicted"/>
<accession>A0ABP7D6E4</accession>
<dbReference type="EMBL" id="BAABCJ010000001">
    <property type="protein sequence ID" value="GAA3698975.1"/>
    <property type="molecule type" value="Genomic_DNA"/>
</dbReference>
<evidence type="ECO:0000256" key="1">
    <source>
        <dbReference type="SAM" id="MobiDB-lite"/>
    </source>
</evidence>
<keyword evidence="3" id="KW-1185">Reference proteome</keyword>
<evidence type="ECO:0000313" key="2">
    <source>
        <dbReference type="EMBL" id="GAA3698975.1"/>
    </source>
</evidence>
<protein>
    <submittedName>
        <fullName evidence="2">Uncharacterized protein</fullName>
    </submittedName>
</protein>
<feature type="compositionally biased region" description="Basic and acidic residues" evidence="1">
    <location>
        <begin position="96"/>
        <end position="109"/>
    </location>
</feature>
<name>A0ABP7D6E4_9MICC</name>
<reference evidence="3" key="1">
    <citation type="journal article" date="2019" name="Int. J. Syst. Evol. Microbiol.">
        <title>The Global Catalogue of Microorganisms (GCM) 10K type strain sequencing project: providing services to taxonomists for standard genome sequencing and annotation.</title>
        <authorList>
            <consortium name="The Broad Institute Genomics Platform"/>
            <consortium name="The Broad Institute Genome Sequencing Center for Infectious Disease"/>
            <person name="Wu L."/>
            <person name="Ma J."/>
        </authorList>
    </citation>
    <scope>NUCLEOTIDE SEQUENCE [LARGE SCALE GENOMIC DNA]</scope>
    <source>
        <strain evidence="3">JCM 16961</strain>
    </source>
</reference>
<organism evidence="2 3">
    <name type="scientific">Zhihengliuella alba</name>
    <dbReference type="NCBI Taxonomy" id="547018"/>
    <lineage>
        <taxon>Bacteria</taxon>
        <taxon>Bacillati</taxon>
        <taxon>Actinomycetota</taxon>
        <taxon>Actinomycetes</taxon>
        <taxon>Micrococcales</taxon>
        <taxon>Micrococcaceae</taxon>
        <taxon>Zhihengliuella</taxon>
    </lineage>
</organism>